<accession>A0AC60QVI2</accession>
<feature type="non-terminal residue" evidence="1">
    <location>
        <position position="1"/>
    </location>
</feature>
<proteinExistence type="predicted"/>
<name>A0AC60QVI2_IXOPE</name>
<dbReference type="EMBL" id="JABSTQ010003071">
    <property type="protein sequence ID" value="KAG0443652.1"/>
    <property type="molecule type" value="Genomic_DNA"/>
</dbReference>
<gene>
    <name evidence="1" type="ORF">HPB47_014675</name>
</gene>
<evidence type="ECO:0000313" key="1">
    <source>
        <dbReference type="EMBL" id="KAG0443652.1"/>
    </source>
</evidence>
<keyword evidence="2" id="KW-1185">Reference proteome</keyword>
<comment type="caution">
    <text evidence="1">The sequence shown here is derived from an EMBL/GenBank/DDBJ whole genome shotgun (WGS) entry which is preliminary data.</text>
</comment>
<protein>
    <submittedName>
        <fullName evidence="1">Uncharacterized protein</fullName>
    </submittedName>
</protein>
<sequence length="451" mass="48987">LRAHTKCICWPENETTFLQSGVSSFICKSCEKISGDARPNGDSQAGLDEASLSHHSAPPSPTASNRPEGPASSSPGGTNADMESLRALLLDSLEGISFLTDEVAALRDENAQLRREYRQSSQLQASAIQSLRTELRAVRETRCQMGPAGGRQLPFSYAAVTSPHHPLSSARGGGGTPLLAGEASSSAPVDGLSATLNESRTDLAEPVQPSGHPRRQAPSNFNGAGFRGAGHKFNTARRPLLRGSAATSCIPVALPPPRPRHQRAVFVTRLGPSCDPAGLQAHIQRRGPVRELVCTRLKTRHEGYSSFHVTAADDEMEKLFDPLLWPEGSLSKEFTGQLTDSRTYQANLPMTPRFCHDHFDQSEFFCAEDTGRSQLRWNAMPTLLLPVEDVIEASPPKRQKVVVSPPEGERQFLVFESCLRELFSTCQECSRPCNTTITPLGTLIKVKSICP</sequence>
<dbReference type="Proteomes" id="UP000805193">
    <property type="component" value="Unassembled WGS sequence"/>
</dbReference>
<organism evidence="1 2">
    <name type="scientific">Ixodes persulcatus</name>
    <name type="common">Taiga tick</name>
    <dbReference type="NCBI Taxonomy" id="34615"/>
    <lineage>
        <taxon>Eukaryota</taxon>
        <taxon>Metazoa</taxon>
        <taxon>Ecdysozoa</taxon>
        <taxon>Arthropoda</taxon>
        <taxon>Chelicerata</taxon>
        <taxon>Arachnida</taxon>
        <taxon>Acari</taxon>
        <taxon>Parasitiformes</taxon>
        <taxon>Ixodida</taxon>
        <taxon>Ixodoidea</taxon>
        <taxon>Ixodidae</taxon>
        <taxon>Ixodinae</taxon>
        <taxon>Ixodes</taxon>
    </lineage>
</organism>
<evidence type="ECO:0000313" key="2">
    <source>
        <dbReference type="Proteomes" id="UP000805193"/>
    </source>
</evidence>
<reference evidence="1 2" key="1">
    <citation type="journal article" date="2020" name="Cell">
        <title>Large-Scale Comparative Analyses of Tick Genomes Elucidate Their Genetic Diversity and Vector Capacities.</title>
        <authorList>
            <consortium name="Tick Genome and Microbiome Consortium (TIGMIC)"/>
            <person name="Jia N."/>
            <person name="Wang J."/>
            <person name="Shi W."/>
            <person name="Du L."/>
            <person name="Sun Y."/>
            <person name="Zhan W."/>
            <person name="Jiang J.F."/>
            <person name="Wang Q."/>
            <person name="Zhang B."/>
            <person name="Ji P."/>
            <person name="Bell-Sakyi L."/>
            <person name="Cui X.M."/>
            <person name="Yuan T.T."/>
            <person name="Jiang B.G."/>
            <person name="Yang W.F."/>
            <person name="Lam T.T."/>
            <person name="Chang Q.C."/>
            <person name="Ding S.J."/>
            <person name="Wang X.J."/>
            <person name="Zhu J.G."/>
            <person name="Ruan X.D."/>
            <person name="Zhao L."/>
            <person name="Wei J.T."/>
            <person name="Ye R.Z."/>
            <person name="Que T.C."/>
            <person name="Du C.H."/>
            <person name="Zhou Y.H."/>
            <person name="Cheng J.X."/>
            <person name="Dai P.F."/>
            <person name="Guo W.B."/>
            <person name="Han X.H."/>
            <person name="Huang E.J."/>
            <person name="Li L.F."/>
            <person name="Wei W."/>
            <person name="Gao Y.C."/>
            <person name="Liu J.Z."/>
            <person name="Shao H.Z."/>
            <person name="Wang X."/>
            <person name="Wang C.C."/>
            <person name="Yang T.C."/>
            <person name="Huo Q.B."/>
            <person name="Li W."/>
            <person name="Chen H.Y."/>
            <person name="Chen S.E."/>
            <person name="Zhou L.G."/>
            <person name="Ni X.B."/>
            <person name="Tian J.H."/>
            <person name="Sheng Y."/>
            <person name="Liu T."/>
            <person name="Pan Y.S."/>
            <person name="Xia L.Y."/>
            <person name="Li J."/>
            <person name="Zhao F."/>
            <person name="Cao W.C."/>
        </authorList>
    </citation>
    <scope>NUCLEOTIDE SEQUENCE [LARGE SCALE GENOMIC DNA]</scope>
    <source>
        <strain evidence="1">Iper-2018</strain>
    </source>
</reference>